<evidence type="ECO:0000313" key="4">
    <source>
        <dbReference type="Proteomes" id="UP000693970"/>
    </source>
</evidence>
<dbReference type="GO" id="GO:0008146">
    <property type="term" value="F:sulfotransferase activity"/>
    <property type="evidence" value="ECO:0007669"/>
    <property type="project" value="InterPro"/>
</dbReference>
<keyword evidence="4" id="KW-1185">Reference proteome</keyword>
<dbReference type="GO" id="GO:0016020">
    <property type="term" value="C:membrane"/>
    <property type="evidence" value="ECO:0007669"/>
    <property type="project" value="InterPro"/>
</dbReference>
<keyword evidence="2" id="KW-0812">Transmembrane</keyword>
<protein>
    <submittedName>
        <fullName evidence="3">Sulfotransferase family protein</fullName>
    </submittedName>
</protein>
<accession>A0A9K3KCQ6</accession>
<sequence>MMLSKATIRKIYACLTLPFLQRAVIVVAIVSLLSSYNQYRVLRFFGFDSDSTKSWANLYTAPPDEERSTACYGRSYGNVEERCRAPTFTKVAVHASYEENDILLIHVGKAGGTSIRKLILTAEENCEENYLDDDSSGDNPENWEEQVDLAHSCAFSVVTKGSKLVHLNRRHDVLHKYDHFLVPLRNPVDRLISWFYYETSFLSDANPIRQSARLAYLMHCYKDFNSLVTDGLIVSSPKKKKKTRLAKMQAQCRHLARQCLTGEYPCYAHNFYNYEWYLERLLLWKGDYVNPKNENGGGLNDFVKLQNGGKDFRIDVLRVEHELDDLNRTLVLWTNGLVSSPYSEESLLNQYSHKRPNGRVSKPKPVEQEGLEMLCRSICPELIVYKKILYHADNLFDHEFKEESKSTGKSLVNAHEASEDSDRNAIAIGCYWLGTVEAAEYLHLNNKLMQCSGRGTEVSLLAKDDKKASDVNELCYSYKILNFDLTRQKDGPRQSISVYPHRDSIHQDVYFSLMYFIAMYPTYGMWKHVFPKFASKALNTNYKGKIDSKKGSNQKMGESSIAGLAQIFRTGWAVRGTLTIFDYVIGSERMSQQAGKVVSNWDSKAGDTILGGQPPKLQDIKTNHKQLDDFVNILFAVHLYHQISPGRHMQQPKHHPFVRRVNDALRGADVSQETFEAWQLEIRHGFASFNALALPIPAMRNQAPEVVDSFLVDTRTFADRYNQLVVCYQSLHGTAVVQGEQIGTMSKRIDALEAQLKESRSERKRSIELLESIADRIAVDYQKGPLQKSQKDTDTGMVLPFGVSYGHLKRNPKLLDVFVYFFDGEAKLEYYSEMQSSKFKSQPEKERKATIAKFARVKKTVKLMLMNIGSCPGKKPTDPKQLAT</sequence>
<evidence type="ECO:0000256" key="2">
    <source>
        <dbReference type="SAM" id="Phobius"/>
    </source>
</evidence>
<dbReference type="OrthoDB" id="53856at2759"/>
<feature type="coiled-coil region" evidence="1">
    <location>
        <begin position="742"/>
        <end position="769"/>
    </location>
</feature>
<keyword evidence="2" id="KW-0472">Membrane</keyword>
<dbReference type="Proteomes" id="UP000693970">
    <property type="component" value="Unassembled WGS sequence"/>
</dbReference>
<dbReference type="Pfam" id="PF03567">
    <property type="entry name" value="Sulfotransfer_2"/>
    <property type="match status" value="1"/>
</dbReference>
<reference evidence="3" key="2">
    <citation type="submission" date="2021-04" db="EMBL/GenBank/DDBJ databases">
        <authorList>
            <person name="Podell S."/>
        </authorList>
    </citation>
    <scope>NUCLEOTIDE SEQUENCE</scope>
    <source>
        <strain evidence="3">Hildebrandi</strain>
    </source>
</reference>
<gene>
    <name evidence="3" type="ORF">IV203_024343</name>
</gene>
<evidence type="ECO:0000256" key="1">
    <source>
        <dbReference type="SAM" id="Coils"/>
    </source>
</evidence>
<feature type="transmembrane region" description="Helical" evidence="2">
    <location>
        <begin position="12"/>
        <end position="33"/>
    </location>
</feature>
<name>A0A9K3KCQ6_9STRA</name>
<evidence type="ECO:0000313" key="3">
    <source>
        <dbReference type="EMBL" id="KAG7340800.1"/>
    </source>
</evidence>
<comment type="caution">
    <text evidence="3">The sequence shown here is derived from an EMBL/GenBank/DDBJ whole genome shotgun (WGS) entry which is preliminary data.</text>
</comment>
<keyword evidence="1" id="KW-0175">Coiled coil</keyword>
<organism evidence="3 4">
    <name type="scientific">Nitzschia inconspicua</name>
    <dbReference type="NCBI Taxonomy" id="303405"/>
    <lineage>
        <taxon>Eukaryota</taxon>
        <taxon>Sar</taxon>
        <taxon>Stramenopiles</taxon>
        <taxon>Ochrophyta</taxon>
        <taxon>Bacillariophyta</taxon>
        <taxon>Bacillariophyceae</taxon>
        <taxon>Bacillariophycidae</taxon>
        <taxon>Bacillariales</taxon>
        <taxon>Bacillariaceae</taxon>
        <taxon>Nitzschia</taxon>
    </lineage>
</organism>
<reference evidence="3" key="1">
    <citation type="journal article" date="2021" name="Sci. Rep.">
        <title>Diploid genomic architecture of Nitzschia inconspicua, an elite biomass production diatom.</title>
        <authorList>
            <person name="Oliver A."/>
            <person name="Podell S."/>
            <person name="Pinowska A."/>
            <person name="Traller J.C."/>
            <person name="Smith S.R."/>
            <person name="McClure R."/>
            <person name="Beliaev A."/>
            <person name="Bohutskyi P."/>
            <person name="Hill E.A."/>
            <person name="Rabines A."/>
            <person name="Zheng H."/>
            <person name="Allen L.Z."/>
            <person name="Kuo A."/>
            <person name="Grigoriev I.V."/>
            <person name="Allen A.E."/>
            <person name="Hazlebeck D."/>
            <person name="Allen E.E."/>
        </authorList>
    </citation>
    <scope>NUCLEOTIDE SEQUENCE</scope>
    <source>
        <strain evidence="3">Hildebrandi</strain>
    </source>
</reference>
<keyword evidence="2" id="KW-1133">Transmembrane helix</keyword>
<dbReference type="InterPro" id="IPR005331">
    <property type="entry name" value="Sulfotransferase"/>
</dbReference>
<proteinExistence type="predicted"/>
<dbReference type="AlphaFoldDB" id="A0A9K3KCQ6"/>
<dbReference type="EMBL" id="JAGRRH010000027">
    <property type="protein sequence ID" value="KAG7340800.1"/>
    <property type="molecule type" value="Genomic_DNA"/>
</dbReference>